<dbReference type="Gene3D" id="2.130.10.30">
    <property type="entry name" value="Regulator of chromosome condensation 1/beta-lactamase-inhibitor protein II"/>
    <property type="match status" value="2"/>
</dbReference>
<dbReference type="Proteomes" id="UP000646827">
    <property type="component" value="Unassembled WGS sequence"/>
</dbReference>
<dbReference type="AlphaFoldDB" id="A0A8H7RXV3"/>
<dbReference type="InterPro" id="IPR009091">
    <property type="entry name" value="RCC1/BLIP-II"/>
</dbReference>
<keyword evidence="1" id="KW-0677">Repeat</keyword>
<accession>A0A8H7RXV3</accession>
<dbReference type="InterPro" id="IPR051709">
    <property type="entry name" value="Ub-ligase/GTPase-reg"/>
</dbReference>
<name>A0A8H7RXV3_9FUNG</name>
<dbReference type="PROSITE" id="PS00626">
    <property type="entry name" value="RCC1_2"/>
    <property type="match status" value="1"/>
</dbReference>
<proteinExistence type="predicted"/>
<protein>
    <recommendedName>
        <fullName evidence="3">RCC1-like domain-containing protein</fullName>
    </recommendedName>
</protein>
<evidence type="ECO:0000256" key="2">
    <source>
        <dbReference type="PROSITE-ProRule" id="PRU00235"/>
    </source>
</evidence>
<dbReference type="SUPFAM" id="SSF50985">
    <property type="entry name" value="RCC1/BLIP-II"/>
    <property type="match status" value="1"/>
</dbReference>
<dbReference type="PROSITE" id="PS50012">
    <property type="entry name" value="RCC1_3"/>
    <property type="match status" value="4"/>
</dbReference>
<dbReference type="GO" id="GO:0005737">
    <property type="term" value="C:cytoplasm"/>
    <property type="evidence" value="ECO:0007669"/>
    <property type="project" value="TreeGrafter"/>
</dbReference>
<dbReference type="Pfam" id="PF25390">
    <property type="entry name" value="WD40_RLD"/>
    <property type="match status" value="1"/>
</dbReference>
<feature type="repeat" description="RCC1" evidence="2">
    <location>
        <begin position="153"/>
        <end position="207"/>
    </location>
</feature>
<dbReference type="PANTHER" id="PTHR45622">
    <property type="entry name" value="UBIQUITIN-PROTEIN LIGASE E3A-RELATED"/>
    <property type="match status" value="1"/>
</dbReference>
<evidence type="ECO:0000313" key="5">
    <source>
        <dbReference type="Proteomes" id="UP000646827"/>
    </source>
</evidence>
<sequence length="341" mass="37500">MTLLYAFGSNGNGQLGVHHVKDLNIPERCIGIPETESLVKVVGGGNHAAALTKTGRIYMTGDIVQSTTFHIPTWLQDHVWIDVACGWSFTLVVSNQGHVYGFGIARSGELGTPLPSNTNNKDNSTELVAIHLDTKIVSVACGWRHAIALDDHGQVYGWGWNRHGQLGEPLSQKPYIQAPRLLPFISQPPKIKQITCGHTFSMLRAEDGTLYGFGSNKYGQLDIPDPMKSRHISTGWHHVAASIATNDTRSYQLYTWGRNDHAQTVPFLYPVDQFVCGSEHMLAVHHNKIYAWGWNEHGNCTSDKGSVLEPLEITELLPKGNIVLLGAGCATSWIAIDTFIV</sequence>
<reference evidence="4 5" key="1">
    <citation type="submission" date="2020-12" db="EMBL/GenBank/DDBJ databases">
        <title>Metabolic potential, ecology and presence of endohyphal bacteria is reflected in genomic diversity of Mucoromycotina.</title>
        <authorList>
            <person name="Muszewska A."/>
            <person name="Okrasinska A."/>
            <person name="Steczkiewicz K."/>
            <person name="Drgas O."/>
            <person name="Orlowska M."/>
            <person name="Perlinska-Lenart U."/>
            <person name="Aleksandrzak-Piekarczyk T."/>
            <person name="Szatraj K."/>
            <person name="Zielenkiewicz U."/>
            <person name="Pilsyk S."/>
            <person name="Malc E."/>
            <person name="Mieczkowski P."/>
            <person name="Kruszewska J.S."/>
            <person name="Biernat P."/>
            <person name="Pawlowska J."/>
        </authorList>
    </citation>
    <scope>NUCLEOTIDE SEQUENCE [LARGE SCALE GENOMIC DNA]</scope>
    <source>
        <strain evidence="4 5">CBS 142.35</strain>
    </source>
</reference>
<organism evidence="4 5">
    <name type="scientific">Circinella minor</name>
    <dbReference type="NCBI Taxonomy" id="1195481"/>
    <lineage>
        <taxon>Eukaryota</taxon>
        <taxon>Fungi</taxon>
        <taxon>Fungi incertae sedis</taxon>
        <taxon>Mucoromycota</taxon>
        <taxon>Mucoromycotina</taxon>
        <taxon>Mucoromycetes</taxon>
        <taxon>Mucorales</taxon>
        <taxon>Lichtheimiaceae</taxon>
        <taxon>Circinella</taxon>
    </lineage>
</organism>
<gene>
    <name evidence="4" type="ORF">INT45_005532</name>
</gene>
<dbReference type="InterPro" id="IPR058923">
    <property type="entry name" value="RCC1-like_dom"/>
</dbReference>
<evidence type="ECO:0000256" key="1">
    <source>
        <dbReference type="ARBA" id="ARBA00022737"/>
    </source>
</evidence>
<dbReference type="InterPro" id="IPR000408">
    <property type="entry name" value="Reg_chr_condens"/>
</dbReference>
<keyword evidence="5" id="KW-1185">Reference proteome</keyword>
<feature type="domain" description="RCC1-like" evidence="3">
    <location>
        <begin position="4"/>
        <end position="332"/>
    </location>
</feature>
<dbReference type="PANTHER" id="PTHR45622:SF70">
    <property type="entry name" value="SECRETION-REGULATING GUANINE NUCLEOTIDE EXCHANGE FACTOR"/>
    <property type="match status" value="1"/>
</dbReference>
<comment type="caution">
    <text evidence="4">The sequence shown here is derived from an EMBL/GenBank/DDBJ whole genome shotgun (WGS) entry which is preliminary data.</text>
</comment>
<evidence type="ECO:0000313" key="4">
    <source>
        <dbReference type="EMBL" id="KAG2217876.1"/>
    </source>
</evidence>
<feature type="repeat" description="RCC1" evidence="2">
    <location>
        <begin position="2"/>
        <end position="54"/>
    </location>
</feature>
<evidence type="ECO:0000259" key="3">
    <source>
        <dbReference type="Pfam" id="PF25390"/>
    </source>
</evidence>
<dbReference type="EMBL" id="JAEPRB010000266">
    <property type="protein sequence ID" value="KAG2217876.1"/>
    <property type="molecule type" value="Genomic_DNA"/>
</dbReference>
<feature type="repeat" description="RCC1" evidence="2">
    <location>
        <begin position="97"/>
        <end position="152"/>
    </location>
</feature>
<feature type="repeat" description="RCC1" evidence="2">
    <location>
        <begin position="208"/>
        <end position="245"/>
    </location>
</feature>
<dbReference type="OrthoDB" id="5370059at2759"/>
<dbReference type="PRINTS" id="PR00633">
    <property type="entry name" value="RCCNDNSATION"/>
</dbReference>